<feature type="transmembrane region" description="Helical" evidence="1">
    <location>
        <begin position="259"/>
        <end position="285"/>
    </location>
</feature>
<feature type="transmembrane region" description="Helical" evidence="1">
    <location>
        <begin position="174"/>
        <end position="191"/>
    </location>
</feature>
<sequence>MDSIKPQYLMPLILIGLLIGTVGGWIRLGYIALPIASAAMSHGLLMVGGFMGTLICLERCMVMKNKAWLIAPILGLVATGLFIAGQEELGMYCLAVESVGLFLVMYIQYMKHKLPEQVVMCVGSICWLIGNILVIKTGFVPVATTWWIGFGLLTIVGERLEFGKFLPSPLGSKALLHTLLTVFFVGLVVPFHEGGNWIMGICAVTMGLWLLRFDMARIAVRKGGYHRYIGLGLIIGYVWLVIFGLVLCLMESHPYFYDLFLHTFFLGFVFSMIWAHAPIIIPTVFKRSQTVFHSILWPLWSVFQITLIGRMLSGLLMITEGRSWFGIVNGWVLLSMFSAMVGIMVYQVVMERKQEIVLQKVKG</sequence>
<dbReference type="EMBL" id="JMIH01000004">
    <property type="protein sequence ID" value="KEO75809.1"/>
    <property type="molecule type" value="Genomic_DNA"/>
</dbReference>
<reference evidence="2 3" key="1">
    <citation type="submission" date="2014-04" db="EMBL/GenBank/DDBJ databases">
        <title>Characterization and application of a salt tolerant electro-active bacterium.</title>
        <authorList>
            <person name="Yang L."/>
            <person name="Wei S."/>
            <person name="Tay Q.X.M."/>
        </authorList>
    </citation>
    <scope>NUCLEOTIDE SEQUENCE [LARGE SCALE GENOMIC DNA]</scope>
    <source>
        <strain evidence="2 3">LY1</strain>
    </source>
</reference>
<feature type="transmembrane region" description="Helical" evidence="1">
    <location>
        <begin position="119"/>
        <end position="139"/>
    </location>
</feature>
<feature type="transmembrane region" description="Helical" evidence="1">
    <location>
        <begin position="324"/>
        <end position="346"/>
    </location>
</feature>
<dbReference type="AlphaFoldDB" id="A0A074L3Q3"/>
<evidence type="ECO:0000313" key="2">
    <source>
        <dbReference type="EMBL" id="KEO75809.1"/>
    </source>
</evidence>
<feature type="transmembrane region" description="Helical" evidence="1">
    <location>
        <begin position="32"/>
        <end position="55"/>
    </location>
</feature>
<dbReference type="Proteomes" id="UP000027821">
    <property type="component" value="Unassembled WGS sequence"/>
</dbReference>
<organism evidence="2 3">
    <name type="scientific">Anditalea andensis</name>
    <dbReference type="NCBI Taxonomy" id="1048983"/>
    <lineage>
        <taxon>Bacteria</taxon>
        <taxon>Pseudomonadati</taxon>
        <taxon>Bacteroidota</taxon>
        <taxon>Cytophagia</taxon>
        <taxon>Cytophagales</taxon>
        <taxon>Cytophagaceae</taxon>
        <taxon>Anditalea</taxon>
    </lineage>
</organism>
<feature type="transmembrane region" description="Helical" evidence="1">
    <location>
        <begin position="67"/>
        <end position="83"/>
    </location>
</feature>
<name>A0A074L3Q3_9BACT</name>
<feature type="transmembrane region" description="Helical" evidence="1">
    <location>
        <begin position="197"/>
        <end position="216"/>
    </location>
</feature>
<feature type="transmembrane region" description="Helical" evidence="1">
    <location>
        <begin position="228"/>
        <end position="247"/>
    </location>
</feature>
<gene>
    <name evidence="2" type="ORF">EL17_22565</name>
</gene>
<keyword evidence="1" id="KW-0812">Transmembrane</keyword>
<evidence type="ECO:0000313" key="3">
    <source>
        <dbReference type="Proteomes" id="UP000027821"/>
    </source>
</evidence>
<feature type="transmembrane region" description="Helical" evidence="1">
    <location>
        <begin position="89"/>
        <end position="107"/>
    </location>
</feature>
<feature type="transmembrane region" description="Helical" evidence="1">
    <location>
        <begin position="297"/>
        <end position="318"/>
    </location>
</feature>
<feature type="transmembrane region" description="Helical" evidence="1">
    <location>
        <begin position="7"/>
        <end position="26"/>
    </location>
</feature>
<keyword evidence="1" id="KW-1133">Transmembrane helix</keyword>
<comment type="caution">
    <text evidence="2">The sequence shown here is derived from an EMBL/GenBank/DDBJ whole genome shotgun (WGS) entry which is preliminary data.</text>
</comment>
<keyword evidence="3" id="KW-1185">Reference proteome</keyword>
<evidence type="ECO:0000256" key="1">
    <source>
        <dbReference type="SAM" id="Phobius"/>
    </source>
</evidence>
<keyword evidence="1" id="KW-0472">Membrane</keyword>
<proteinExistence type="predicted"/>
<protein>
    <submittedName>
        <fullName evidence="2">Uncharacterized protein</fullName>
    </submittedName>
</protein>
<accession>A0A074L3Q3</accession>
<dbReference type="STRING" id="1048983.EL17_22565"/>
<dbReference type="eggNOG" id="COG4243">
    <property type="taxonomic scope" value="Bacteria"/>
</dbReference>